<comment type="caution">
    <text evidence="4">The sequence shown here is derived from an EMBL/GenBank/DDBJ whole genome shotgun (WGS) entry which is preliminary data.</text>
</comment>
<dbReference type="GO" id="GO:0005737">
    <property type="term" value="C:cytoplasm"/>
    <property type="evidence" value="ECO:0007669"/>
    <property type="project" value="TreeGrafter"/>
</dbReference>
<dbReference type="Gene3D" id="3.40.1350.150">
    <property type="match status" value="1"/>
</dbReference>
<dbReference type="AlphaFoldDB" id="A0A523BAY7"/>
<dbReference type="PANTHER" id="PTHR21227">
    <property type="entry name" value="TRNA-SPLICING ENDONUCLEASE SUBUNIT SEN2"/>
    <property type="match status" value="1"/>
</dbReference>
<dbReference type="InterPro" id="IPR006677">
    <property type="entry name" value="tRNA_intron_Endonuc_cat-like"/>
</dbReference>
<dbReference type="NCBIfam" id="TIGR00324">
    <property type="entry name" value="endA"/>
    <property type="match status" value="1"/>
</dbReference>
<dbReference type="CDD" id="cd22363">
    <property type="entry name" value="tRNA-intron_lyase_C"/>
    <property type="match status" value="1"/>
</dbReference>
<feature type="domain" description="tRNA intron endonuclease N-terminal" evidence="2">
    <location>
        <begin position="5"/>
        <end position="68"/>
    </location>
</feature>
<dbReference type="GO" id="GO:0000213">
    <property type="term" value="F:tRNA-intron lyase activity"/>
    <property type="evidence" value="ECO:0007669"/>
    <property type="project" value="UniProtKB-EC"/>
</dbReference>
<dbReference type="Pfam" id="PF01974">
    <property type="entry name" value="tRNA_int_endo"/>
    <property type="match status" value="1"/>
</dbReference>
<reference evidence="4 6" key="1">
    <citation type="journal article" date="2019" name="Nat. Microbiol.">
        <title>Expanding anaerobic alkane metabolism in the domain of Archaea.</title>
        <authorList>
            <person name="Wang Y."/>
            <person name="Wegener G."/>
            <person name="Hou J."/>
            <person name="Wang F."/>
            <person name="Xiao X."/>
        </authorList>
    </citation>
    <scope>NUCLEOTIDE SEQUENCE [LARGE SCALE GENOMIC DNA]</scope>
    <source>
        <strain evidence="4">WYZ-LMO11</strain>
    </source>
</reference>
<dbReference type="SUPFAM" id="SSF53032">
    <property type="entry name" value="tRNA-intron endonuclease catalytic domain-like"/>
    <property type="match status" value="1"/>
</dbReference>
<name>A0A523BAY7_9CREN</name>
<feature type="domain" description="tRNA intron endonuclease catalytic" evidence="1">
    <location>
        <begin position="78"/>
        <end position="164"/>
    </location>
</feature>
<dbReference type="EC" id="4.6.1.16" evidence="4"/>
<proteinExistence type="predicted"/>
<dbReference type="InterPro" id="IPR006678">
    <property type="entry name" value="tRNA_intron_Endonuc_N"/>
</dbReference>
<dbReference type="Proteomes" id="UP000317265">
    <property type="component" value="Unassembled WGS sequence"/>
</dbReference>
<evidence type="ECO:0000313" key="5">
    <source>
        <dbReference type="Proteomes" id="UP000316080"/>
    </source>
</evidence>
<evidence type="ECO:0000259" key="1">
    <source>
        <dbReference type="Pfam" id="PF01974"/>
    </source>
</evidence>
<dbReference type="InterPro" id="IPR016442">
    <property type="entry name" value="tRNA_splic_arch_short"/>
</dbReference>
<dbReference type="SUPFAM" id="SSF55267">
    <property type="entry name" value="tRNA-intron endonuclease N-terminal domain-like"/>
    <property type="match status" value="1"/>
</dbReference>
<reference evidence="3 5" key="2">
    <citation type="journal article" date="2019" name="Nat. Microbiol.">
        <title>Wide diversity of methane and short-chain alkane metabolisms in uncultured archaea.</title>
        <authorList>
            <person name="Borrel G."/>
            <person name="Adam P.S."/>
            <person name="McKay L.J."/>
            <person name="Chen L.X."/>
            <person name="Sierra-Garcia I.N."/>
            <person name="Sieber C.M."/>
            <person name="Letourneur Q."/>
            <person name="Ghozlane A."/>
            <person name="Andersen G.L."/>
            <person name="Li W.J."/>
            <person name="Hallam S.J."/>
            <person name="Muyzer G."/>
            <person name="de Oliveira V.M."/>
            <person name="Inskeep W.P."/>
            <person name="Banfield J.F."/>
            <person name="Gribaldo S."/>
        </authorList>
    </citation>
    <scope>NUCLEOTIDE SEQUENCE [LARGE SCALE GENOMIC DNA]</scope>
    <source>
        <strain evidence="3">Verst-YHS</strain>
    </source>
</reference>
<sequence length="172" mass="19801">MPEKAILMGNKIIVTGSGAEKLHEQGYYGEWEDNKLVLFDVEALYLLDNNKIILVDESNKVLTFQELVNLLLKNDPNIWLRYLLYSDLRRRGYVVKEGYGKGLEFRVYRRGAMIGKEPAKYLVYGLMEGKTISISELKNISNKAKLSNKDLIIAVIDRQGEITYYETMEITP</sequence>
<dbReference type="Proteomes" id="UP000316080">
    <property type="component" value="Unassembled WGS sequence"/>
</dbReference>
<evidence type="ECO:0000313" key="4">
    <source>
        <dbReference type="EMBL" id="TDA38085.1"/>
    </source>
</evidence>
<dbReference type="PIRSF" id="PIRSF005285">
    <property type="entry name" value="tRNA_splic_archaea"/>
    <property type="match status" value="1"/>
</dbReference>
<evidence type="ECO:0000313" key="6">
    <source>
        <dbReference type="Proteomes" id="UP000317265"/>
    </source>
</evidence>
<evidence type="ECO:0000259" key="2">
    <source>
        <dbReference type="Pfam" id="PF02778"/>
    </source>
</evidence>
<dbReference type="EMBL" id="QNVI01000060">
    <property type="protein sequence ID" value="TDA38085.1"/>
    <property type="molecule type" value="Genomic_DNA"/>
</dbReference>
<gene>
    <name evidence="4" type="primary">endA</name>
    <name evidence="4" type="ORF">DSO09_05340</name>
    <name evidence="3" type="ORF">EF809_01145</name>
</gene>
<evidence type="ECO:0000313" key="3">
    <source>
        <dbReference type="EMBL" id="RZN57346.1"/>
    </source>
</evidence>
<dbReference type="Pfam" id="PF02778">
    <property type="entry name" value="tRNA_int_endo_N"/>
    <property type="match status" value="1"/>
</dbReference>
<accession>A0A523BAY7</accession>
<dbReference type="GO" id="GO:0006388">
    <property type="term" value="P:tRNA splicing, via endonucleolytic cleavage and ligation"/>
    <property type="evidence" value="ECO:0007669"/>
    <property type="project" value="InterPro"/>
</dbReference>
<dbReference type="EMBL" id="RXIH01000008">
    <property type="protein sequence ID" value="RZN57346.1"/>
    <property type="molecule type" value="Genomic_DNA"/>
</dbReference>
<dbReference type="InterPro" id="IPR036167">
    <property type="entry name" value="tRNA_intron_Endo_cat-like_sf"/>
</dbReference>
<protein>
    <submittedName>
        <fullName evidence="4">tRNA-intron lyase</fullName>
        <ecNumber evidence="4">4.6.1.16</ecNumber>
    </submittedName>
</protein>
<dbReference type="InterPro" id="IPR036740">
    <property type="entry name" value="tRNA_intron_Endonuc_N_sf"/>
</dbReference>
<dbReference type="InterPro" id="IPR006676">
    <property type="entry name" value="tRNA_splic"/>
</dbReference>
<keyword evidence="4" id="KW-0456">Lyase</keyword>
<dbReference type="PANTHER" id="PTHR21227:SF0">
    <property type="entry name" value="TRNA-SPLICING ENDONUCLEASE SUBUNIT SEN2"/>
    <property type="match status" value="1"/>
</dbReference>
<organism evidence="4 6">
    <name type="scientific">Thermoproteota archaeon</name>
    <dbReference type="NCBI Taxonomy" id="2056631"/>
    <lineage>
        <taxon>Archaea</taxon>
        <taxon>Thermoproteota</taxon>
    </lineage>
</organism>